<dbReference type="GO" id="GO:0005524">
    <property type="term" value="F:ATP binding"/>
    <property type="evidence" value="ECO:0007669"/>
    <property type="project" value="UniProtKB-KW"/>
</dbReference>
<dbReference type="GO" id="GO:0004674">
    <property type="term" value="F:protein serine/threonine kinase activity"/>
    <property type="evidence" value="ECO:0007669"/>
    <property type="project" value="UniProtKB-KW"/>
</dbReference>
<evidence type="ECO:0000313" key="6">
    <source>
        <dbReference type="EMBL" id="ETV75568.1"/>
    </source>
</evidence>
<dbReference type="Gene3D" id="1.10.510.10">
    <property type="entry name" value="Transferase(Phosphotransferase) domain 1"/>
    <property type="match status" value="1"/>
</dbReference>
<feature type="domain" description="Protein kinase" evidence="5">
    <location>
        <begin position="1071"/>
        <end position="1373"/>
    </location>
</feature>
<dbReference type="GeneID" id="20811987"/>
<evidence type="ECO:0000256" key="3">
    <source>
        <dbReference type="ARBA" id="ARBA00022777"/>
    </source>
</evidence>
<keyword evidence="1" id="KW-0808">Transferase</keyword>
<organism evidence="6">
    <name type="scientific">Aphanomyces astaci</name>
    <name type="common">Crayfish plague agent</name>
    <dbReference type="NCBI Taxonomy" id="112090"/>
    <lineage>
        <taxon>Eukaryota</taxon>
        <taxon>Sar</taxon>
        <taxon>Stramenopiles</taxon>
        <taxon>Oomycota</taxon>
        <taxon>Saprolegniomycetes</taxon>
        <taxon>Saprolegniales</taxon>
        <taxon>Verrucalvaceae</taxon>
        <taxon>Aphanomyces</taxon>
    </lineage>
</organism>
<dbReference type="PROSITE" id="PS50011">
    <property type="entry name" value="PROTEIN_KINASE_DOM"/>
    <property type="match status" value="1"/>
</dbReference>
<dbReference type="SMART" id="SM00220">
    <property type="entry name" value="S_TKc"/>
    <property type="match status" value="1"/>
</dbReference>
<dbReference type="VEuPathDB" id="FungiDB:H257_09991"/>
<keyword evidence="3 6" id="KW-0418">Kinase</keyword>
<sequence length="1695" mass="190235">MTDHVIRPGRLRVISMLQDGVLDPHVTHSFPAFIAPDGKSAEAYLKTQPMGSYLFVHNLTQSASWWRPTDLSLSIMVKFRTRVQVAHIPMRFKSSKTWFTPLRRSAYIEWSKTSQHVHKAYVDPTMYPTLRAYWAEYMLYVGEKVSEICQDPSLNENWTPSSSLPSTIRVLGYPVGDGIHVDIMQARPISIRFNFARCSIDIYFNRRRLSLDGSLWRIKYPWNMTFATIKGMALGQSPFRGVPPKSLESMIMPRGSSFKYIPSCHESVEDEHVEEELLQALMDRAQLYQNTTKESPLTDVLQILLRVPPDQSTSPKLLELRLDILGFLVQLQSVDVHAARWFTRPTTDRAVEYVVHLTCQYELGSIGSEKIAQVVRGAVGANPDVAYVLRLVHGLLSVPSFQHAFVNNQGASALWSRSASLMAEVHAAVRAQSRGRCLLYAPDTTTTHGTALAVTSTRPSGSNAPPLPPSYPSAHEAGVQLALHGISFVRDEFVGRYPHSKQPHNDLCADDTDDDATPHVFPRLDTPSFRAPPLTPCKACQCPQKLAALQFLRCIDKLHEKSSAAALAGKADAACVHQLTSELAFWASQTDDTCWKRMFLNQWLRKFNGWARQDDDDSLSATVDLTWLTAVVGRVHMLNINDGVVQVRIFCQLLASLPGLLDEKHSDSDDGKAVAATIVEIVSGIVTTASVTSSLIFAVLELWRLLLLSTGWHATKLKLLHVLVHYTPLYSAASAARNAMEEAGSPHAVYYAKWLAVSLGFLGSRRAETKMYPGTIGATWSKLLYKMGCPVPAGGFEDMHTTTSHRFLEVVPSTDQLHHDATNEHGLRSWKAYLECLHQCTPARMIPRALVARQFSRFLECYYFHDRDTPLVWDCLVTVSTYAATAWADLDEFVLLQLFGFHSADGGPTLASRPCKSSATPNASSLLVLARTEDASSIPLLQLHKLMPLQQLATPEQSLLECSHSHPMDNFKFWCSSDMYIAFVLHVFNLLVTTADNQSLNPTYCGRFGGSHDVDILYWLQMHFDSPKCKHLVPQLTRRLADQELHTSRRQSKLRLVKLAAPSLSDRVLFFRGFDPPRQGAFGTVYRCTSDMPIIRLHSPNTRESIALKVLPPQKLPQDRSILYCVYNEVTVMEHLRGNAAAVQLYDYGLSQDGYFIAMEYAECSLKGWRDNATTVTLATLLAVFSKVCWALSTVHSASVAHLDIKCENVLVRNASLSEFNVCFGDFGESVVVVPSSSSAFDCLYARGTEAIQSPEMLNFAGAVGYTSDIWSVGCLLFELITGSMLFGNEEWPTLFAHLTCSTAPVLMDKHVAMLHEAVARLSPQRAIDDDVLTHQVATVSDLLSFILVRDPLRRPSLDSIQRKLLDFRLPRLVEMTRSIRPQHLTAPDAMARQVRLLDVHHPAPTGKLRLSRRLYLGWQPVWNGEHGVVITHTPPTHRNRSSRPRTIFVTPHHSLPFDQQEVKYTQDLFRHAKAICSMLWDLYVSDRVVLLDVPSKPVMRALMPVLYVYHMLFFGPSSFELVKQLWKPHETILIPSTAHLTSLLCWEEKRCITTQSAQHTNTYQCICGTHAFQTVSPATACCTESAPCALCMVCKPHREQEVFDPHTSARPLKWIDVSGDGEAIVDLAQWGHWETTAEAPTDEVIVRDISWQVYRCSICHMLTRAIHKDGQIKRLAQIQTGRAWHDAQRRLFFS</sequence>
<evidence type="ECO:0000256" key="2">
    <source>
        <dbReference type="ARBA" id="ARBA00022741"/>
    </source>
</evidence>
<dbReference type="InterPro" id="IPR011009">
    <property type="entry name" value="Kinase-like_dom_sf"/>
</dbReference>
<name>W4G9G7_APHAT</name>
<dbReference type="Pfam" id="PF00069">
    <property type="entry name" value="Pkinase"/>
    <property type="match status" value="1"/>
</dbReference>
<keyword evidence="2" id="KW-0547">Nucleotide-binding</keyword>
<dbReference type="PANTHER" id="PTHR43289">
    <property type="entry name" value="MITOGEN-ACTIVATED PROTEIN KINASE KINASE KINASE 20-RELATED"/>
    <property type="match status" value="1"/>
</dbReference>
<gene>
    <name evidence="6" type="ORF">H257_09991</name>
</gene>
<evidence type="ECO:0000259" key="5">
    <source>
        <dbReference type="PROSITE" id="PS50011"/>
    </source>
</evidence>
<dbReference type="PROSITE" id="PS00108">
    <property type="entry name" value="PROTEIN_KINASE_ST"/>
    <property type="match status" value="1"/>
</dbReference>
<proteinExistence type="predicted"/>
<dbReference type="PANTHER" id="PTHR43289:SF6">
    <property type="entry name" value="SERINE_THREONINE-PROTEIN KINASE NEKL-3"/>
    <property type="match status" value="1"/>
</dbReference>
<protein>
    <submittedName>
        <fullName evidence="6">Serine/threonine protein kinase</fullName>
    </submittedName>
</protein>
<reference evidence="6" key="1">
    <citation type="submission" date="2013-12" db="EMBL/GenBank/DDBJ databases">
        <title>The Genome Sequence of Aphanomyces astaci APO3.</title>
        <authorList>
            <consortium name="The Broad Institute Genomics Platform"/>
            <person name="Russ C."/>
            <person name="Tyler B."/>
            <person name="van West P."/>
            <person name="Dieguez-Uribeondo J."/>
            <person name="Young S.K."/>
            <person name="Zeng Q."/>
            <person name="Gargeya S."/>
            <person name="Fitzgerald M."/>
            <person name="Abouelleil A."/>
            <person name="Alvarado L."/>
            <person name="Chapman S.B."/>
            <person name="Gainer-Dewar J."/>
            <person name="Goldberg J."/>
            <person name="Griggs A."/>
            <person name="Gujja S."/>
            <person name="Hansen M."/>
            <person name="Howarth C."/>
            <person name="Imamovic A."/>
            <person name="Ireland A."/>
            <person name="Larimer J."/>
            <person name="McCowan C."/>
            <person name="Murphy C."/>
            <person name="Pearson M."/>
            <person name="Poon T.W."/>
            <person name="Priest M."/>
            <person name="Roberts A."/>
            <person name="Saif S."/>
            <person name="Shea T."/>
            <person name="Sykes S."/>
            <person name="Wortman J."/>
            <person name="Nusbaum C."/>
            <person name="Birren B."/>
        </authorList>
    </citation>
    <scope>NUCLEOTIDE SEQUENCE [LARGE SCALE GENOMIC DNA]</scope>
    <source>
        <strain evidence="6">APO3</strain>
    </source>
</reference>
<dbReference type="InterPro" id="IPR008271">
    <property type="entry name" value="Ser/Thr_kinase_AS"/>
</dbReference>
<dbReference type="SUPFAM" id="SSF56112">
    <property type="entry name" value="Protein kinase-like (PK-like)"/>
    <property type="match status" value="1"/>
</dbReference>
<accession>W4G9G7</accession>
<dbReference type="EMBL" id="KI913139">
    <property type="protein sequence ID" value="ETV75568.1"/>
    <property type="molecule type" value="Genomic_DNA"/>
</dbReference>
<dbReference type="OrthoDB" id="568369at2759"/>
<dbReference type="InterPro" id="IPR000719">
    <property type="entry name" value="Prot_kinase_dom"/>
</dbReference>
<dbReference type="STRING" id="112090.W4G9G7"/>
<keyword evidence="6" id="KW-0723">Serine/threonine-protein kinase</keyword>
<evidence type="ECO:0000256" key="1">
    <source>
        <dbReference type="ARBA" id="ARBA00022679"/>
    </source>
</evidence>
<keyword evidence="4" id="KW-0067">ATP-binding</keyword>
<dbReference type="RefSeq" id="XP_009834699.1">
    <property type="nucleotide sequence ID" value="XM_009836397.1"/>
</dbReference>
<evidence type="ECO:0000256" key="4">
    <source>
        <dbReference type="ARBA" id="ARBA00022840"/>
    </source>
</evidence>